<dbReference type="Pfam" id="PF13211">
    <property type="entry name" value="DUF4019"/>
    <property type="match status" value="1"/>
</dbReference>
<evidence type="ECO:0000313" key="3">
    <source>
        <dbReference type="EMBL" id="RIA31895.1"/>
    </source>
</evidence>
<dbReference type="Proteomes" id="UP000265836">
    <property type="component" value="Unassembled WGS sequence"/>
</dbReference>
<name>A0A397NBH5_ECTOL</name>
<reference evidence="3 4" key="1">
    <citation type="submission" date="2018-08" db="EMBL/GenBank/DDBJ databases">
        <title>Genome sequencing of rice bacterial endophytes.</title>
        <authorList>
            <person name="Venturi V."/>
        </authorList>
    </citation>
    <scope>NUCLEOTIDE SEQUENCE [LARGE SCALE GENOMIC DNA]</scope>
    <source>
        <strain evidence="3 4">E1205</strain>
    </source>
</reference>
<dbReference type="AlphaFoldDB" id="A0A397NBH5"/>
<feature type="region of interest" description="Disordered" evidence="1">
    <location>
        <begin position="120"/>
        <end position="151"/>
    </location>
</feature>
<evidence type="ECO:0000256" key="1">
    <source>
        <dbReference type="SAM" id="MobiDB-lite"/>
    </source>
</evidence>
<accession>A0A397NBH5</accession>
<evidence type="ECO:0000313" key="4">
    <source>
        <dbReference type="Proteomes" id="UP000265836"/>
    </source>
</evidence>
<proteinExistence type="predicted"/>
<feature type="transmembrane region" description="Helical" evidence="2">
    <location>
        <begin position="46"/>
        <end position="66"/>
    </location>
</feature>
<keyword evidence="2" id="KW-0812">Transmembrane</keyword>
<organism evidence="3 4">
    <name type="scientific">Ectopseudomonas oleovorans</name>
    <name type="common">Pseudomonas oleovorans</name>
    <dbReference type="NCBI Taxonomy" id="301"/>
    <lineage>
        <taxon>Bacteria</taxon>
        <taxon>Pseudomonadati</taxon>
        <taxon>Pseudomonadota</taxon>
        <taxon>Gammaproteobacteria</taxon>
        <taxon>Pseudomonadales</taxon>
        <taxon>Pseudomonadaceae</taxon>
        <taxon>Ectopseudomonas</taxon>
    </lineage>
</organism>
<dbReference type="EMBL" id="QXDA01000003">
    <property type="protein sequence ID" value="RIA31895.1"/>
    <property type="molecule type" value="Genomic_DNA"/>
</dbReference>
<protein>
    <submittedName>
        <fullName evidence="3">Uncharacterized protein DUF4019</fullName>
    </submittedName>
</protein>
<dbReference type="InterPro" id="IPR025091">
    <property type="entry name" value="DUF4019"/>
</dbReference>
<gene>
    <name evidence="3" type="ORF">DFO61_2625</name>
</gene>
<keyword evidence="2" id="KW-1133">Transmembrane helix</keyword>
<sequence length="269" mass="29717">MENKEVSERERWEVEKAFRDREIKIRESEVQISMQEHRSSQWRNPLVLAILAAAIAAGGNAIVAIVNGNLQRDLEDQKSEQTRILEVIKVGGNPDKAAENLDFLLKAGLIRNSAQSGTLSKYLSERKPGTGASLPSAGSTTDPDNNSVNKAASEKAARNILKLLSEKKYADLWDGQISDWFKLKKNKDAFVADMTIGRSQLGELSASELVSAEGTNYDPSTGYKGPIYSVTFINTYTSGKYFERLVVIKEKDGDFRLAGIWGSTVESPR</sequence>
<feature type="compositionally biased region" description="Polar residues" evidence="1">
    <location>
        <begin position="136"/>
        <end position="150"/>
    </location>
</feature>
<comment type="caution">
    <text evidence="3">The sequence shown here is derived from an EMBL/GenBank/DDBJ whole genome shotgun (WGS) entry which is preliminary data.</text>
</comment>
<evidence type="ECO:0000256" key="2">
    <source>
        <dbReference type="SAM" id="Phobius"/>
    </source>
</evidence>
<dbReference type="RefSeq" id="WP_119693179.1">
    <property type="nucleotide sequence ID" value="NZ_QXDA01000003.1"/>
</dbReference>
<keyword evidence="2" id="KW-0472">Membrane</keyword>